<gene>
    <name evidence="1" type="ORF">ACIA8P_44380</name>
</gene>
<dbReference type="EMBL" id="JBITDC010000030">
    <property type="protein sequence ID" value="MFI5681556.1"/>
    <property type="molecule type" value="Genomic_DNA"/>
</dbReference>
<evidence type="ECO:0000313" key="2">
    <source>
        <dbReference type="Proteomes" id="UP001612415"/>
    </source>
</evidence>
<evidence type="ECO:0008006" key="3">
    <source>
        <dbReference type="Google" id="ProtNLM"/>
    </source>
</evidence>
<protein>
    <recommendedName>
        <fullName evidence="3">Transposase</fullName>
    </recommendedName>
</protein>
<reference evidence="1 2" key="1">
    <citation type="submission" date="2024-10" db="EMBL/GenBank/DDBJ databases">
        <title>The Natural Products Discovery Center: Release of the First 8490 Sequenced Strains for Exploring Actinobacteria Biosynthetic Diversity.</title>
        <authorList>
            <person name="Kalkreuter E."/>
            <person name="Kautsar S.A."/>
            <person name="Yang D."/>
            <person name="Bader C.D."/>
            <person name="Teijaro C.N."/>
            <person name="Fluegel L."/>
            <person name="Davis C.M."/>
            <person name="Simpson J.R."/>
            <person name="Lauterbach L."/>
            <person name="Steele A.D."/>
            <person name="Gui C."/>
            <person name="Meng S."/>
            <person name="Li G."/>
            <person name="Viehrig K."/>
            <person name="Ye F."/>
            <person name="Su P."/>
            <person name="Kiefer A.F."/>
            <person name="Nichols A."/>
            <person name="Cepeda A.J."/>
            <person name="Yan W."/>
            <person name="Fan B."/>
            <person name="Jiang Y."/>
            <person name="Adhikari A."/>
            <person name="Zheng C.-J."/>
            <person name="Schuster L."/>
            <person name="Cowan T.M."/>
            <person name="Smanski M.J."/>
            <person name="Chevrette M.G."/>
            <person name="De Carvalho L.P.S."/>
            <person name="Shen B."/>
        </authorList>
    </citation>
    <scope>NUCLEOTIDE SEQUENCE [LARGE SCALE GENOMIC DNA]</scope>
    <source>
        <strain evidence="1 2">NPDC051599</strain>
    </source>
</reference>
<dbReference type="RefSeq" id="WP_398662320.1">
    <property type="nucleotide sequence ID" value="NZ_JBITDC010000030.1"/>
</dbReference>
<keyword evidence="2" id="KW-1185">Reference proteome</keyword>
<accession>A0ABW7YH57</accession>
<comment type="caution">
    <text evidence="1">The sequence shown here is derived from an EMBL/GenBank/DDBJ whole genome shotgun (WGS) entry which is preliminary data.</text>
</comment>
<name>A0ABW7YH57_STRCE</name>
<dbReference type="Proteomes" id="UP001612415">
    <property type="component" value="Unassembled WGS sequence"/>
</dbReference>
<sequence>MTERGLSTPAVERIVRAGSTRPASRWPSGKAKRAPDTEARAQVVLRRLADALKVKSVVVVNRVLGEIAAMTGMSRQAEGERDAAVAEANRWLEGQAVVRRDLFARLDEAVTARRTKQIRELLARVNATASHDRADTKDVIAAAADYMTAFTAEACARVRDILDDLSRTGRHLQPAPMRSLVEKAVQTRPT</sequence>
<organism evidence="1 2">
    <name type="scientific">Streptomyces cellulosae</name>
    <dbReference type="NCBI Taxonomy" id="1968"/>
    <lineage>
        <taxon>Bacteria</taxon>
        <taxon>Bacillati</taxon>
        <taxon>Actinomycetota</taxon>
        <taxon>Actinomycetes</taxon>
        <taxon>Kitasatosporales</taxon>
        <taxon>Streptomycetaceae</taxon>
        <taxon>Streptomyces</taxon>
    </lineage>
</organism>
<evidence type="ECO:0000313" key="1">
    <source>
        <dbReference type="EMBL" id="MFI5681556.1"/>
    </source>
</evidence>
<proteinExistence type="predicted"/>